<accession>A0ABS7FQY8</accession>
<dbReference type="InterPro" id="IPR009057">
    <property type="entry name" value="Homeodomain-like_sf"/>
</dbReference>
<sequence length="194" mass="19902">MPKIQAATVADHRALQRRALVDAARELLEETGDGAAVTFATVARRTGLARNSVYKYFADRRELLAAVVADAVPRWLEAIGAAMAAADAPEEKVAAYVRAQLDVVRAGGHRVAQALAGDADAAALKGGAADAHRALLAPVEEALAALGEPDPRRAARLLQGVVNAAVTAVEAGDDPDAVTGLAVRAALSGFGPRA</sequence>
<dbReference type="Pfam" id="PF00440">
    <property type="entry name" value="TetR_N"/>
    <property type="match status" value="1"/>
</dbReference>
<dbReference type="PROSITE" id="PS50977">
    <property type="entry name" value="HTH_TETR_2"/>
    <property type="match status" value="1"/>
</dbReference>
<reference evidence="4 5" key="1">
    <citation type="submission" date="2021-07" db="EMBL/GenBank/DDBJ databases">
        <title>Actinomadura sp. PM05-2 isolated from lichen.</title>
        <authorList>
            <person name="Somphong A."/>
            <person name="Phongsopitanun W."/>
            <person name="Tanasupawat S."/>
            <person name="Peongsungnone V."/>
        </authorList>
    </citation>
    <scope>NUCLEOTIDE SEQUENCE [LARGE SCALE GENOMIC DNA]</scope>
    <source>
        <strain evidence="4 5">PM05-2</strain>
    </source>
</reference>
<proteinExistence type="predicted"/>
<dbReference type="InterPro" id="IPR050109">
    <property type="entry name" value="HTH-type_TetR-like_transc_reg"/>
</dbReference>
<dbReference type="SUPFAM" id="SSF46689">
    <property type="entry name" value="Homeodomain-like"/>
    <property type="match status" value="1"/>
</dbReference>
<gene>
    <name evidence="4" type="ORF">K1Y72_10620</name>
</gene>
<evidence type="ECO:0000256" key="2">
    <source>
        <dbReference type="PROSITE-ProRule" id="PRU00335"/>
    </source>
</evidence>
<comment type="caution">
    <text evidence="4">The sequence shown here is derived from an EMBL/GenBank/DDBJ whole genome shotgun (WGS) entry which is preliminary data.</text>
</comment>
<dbReference type="InterPro" id="IPR001647">
    <property type="entry name" value="HTH_TetR"/>
</dbReference>
<evidence type="ECO:0000313" key="4">
    <source>
        <dbReference type="EMBL" id="MBW8482823.1"/>
    </source>
</evidence>
<dbReference type="PANTHER" id="PTHR30055:SF226">
    <property type="entry name" value="HTH-TYPE TRANSCRIPTIONAL REGULATOR PKSA"/>
    <property type="match status" value="1"/>
</dbReference>
<dbReference type="Gene3D" id="1.10.10.60">
    <property type="entry name" value="Homeodomain-like"/>
    <property type="match status" value="1"/>
</dbReference>
<feature type="DNA-binding region" description="H-T-H motif" evidence="2">
    <location>
        <begin position="38"/>
        <end position="57"/>
    </location>
</feature>
<feature type="domain" description="HTH tetR-type" evidence="3">
    <location>
        <begin position="14"/>
        <end position="75"/>
    </location>
</feature>
<dbReference type="Proteomes" id="UP000774570">
    <property type="component" value="Unassembled WGS sequence"/>
</dbReference>
<keyword evidence="1 2" id="KW-0238">DNA-binding</keyword>
<evidence type="ECO:0000313" key="5">
    <source>
        <dbReference type="Proteomes" id="UP000774570"/>
    </source>
</evidence>
<dbReference type="EMBL" id="JAIBOA010000005">
    <property type="protein sequence ID" value="MBW8482823.1"/>
    <property type="molecule type" value="Genomic_DNA"/>
</dbReference>
<evidence type="ECO:0000256" key="1">
    <source>
        <dbReference type="ARBA" id="ARBA00023125"/>
    </source>
</evidence>
<evidence type="ECO:0000259" key="3">
    <source>
        <dbReference type="PROSITE" id="PS50977"/>
    </source>
</evidence>
<protein>
    <submittedName>
        <fullName evidence="4">TetR/AcrR family transcriptional regulator</fullName>
    </submittedName>
</protein>
<organism evidence="4 5">
    <name type="scientific">Actinomadura parmotrematis</name>
    <dbReference type="NCBI Taxonomy" id="2864039"/>
    <lineage>
        <taxon>Bacteria</taxon>
        <taxon>Bacillati</taxon>
        <taxon>Actinomycetota</taxon>
        <taxon>Actinomycetes</taxon>
        <taxon>Streptosporangiales</taxon>
        <taxon>Thermomonosporaceae</taxon>
        <taxon>Actinomadura</taxon>
    </lineage>
</organism>
<keyword evidence="5" id="KW-1185">Reference proteome</keyword>
<name>A0ABS7FQY8_9ACTN</name>
<dbReference type="RefSeq" id="WP_220165601.1">
    <property type="nucleotide sequence ID" value="NZ_JAIBOA010000005.1"/>
</dbReference>
<dbReference type="PANTHER" id="PTHR30055">
    <property type="entry name" value="HTH-TYPE TRANSCRIPTIONAL REGULATOR RUTR"/>
    <property type="match status" value="1"/>
</dbReference>
<dbReference type="Gene3D" id="1.10.357.10">
    <property type="entry name" value="Tetracycline Repressor, domain 2"/>
    <property type="match status" value="1"/>
</dbReference>